<dbReference type="AlphaFoldDB" id="A0A8C9GBQ6"/>
<organism evidence="1 2">
    <name type="scientific">Piliocolobus tephrosceles</name>
    <name type="common">Ugandan red Colobus</name>
    <dbReference type="NCBI Taxonomy" id="591936"/>
    <lineage>
        <taxon>Eukaryota</taxon>
        <taxon>Metazoa</taxon>
        <taxon>Chordata</taxon>
        <taxon>Craniata</taxon>
        <taxon>Vertebrata</taxon>
        <taxon>Euteleostomi</taxon>
        <taxon>Mammalia</taxon>
        <taxon>Eutheria</taxon>
        <taxon>Euarchontoglires</taxon>
        <taxon>Primates</taxon>
        <taxon>Haplorrhini</taxon>
        <taxon>Catarrhini</taxon>
        <taxon>Cercopithecidae</taxon>
        <taxon>Colobinae</taxon>
        <taxon>Piliocolobus</taxon>
    </lineage>
</organism>
<evidence type="ECO:0000313" key="1">
    <source>
        <dbReference type="Ensembl" id="ENSPTEP00000002296.1"/>
    </source>
</evidence>
<proteinExistence type="predicted"/>
<name>A0A8C9GBQ6_9PRIM</name>
<protein>
    <submittedName>
        <fullName evidence="1">Uncharacterized protein</fullName>
    </submittedName>
</protein>
<dbReference type="Ensembl" id="ENSPTET00000003557.1">
    <property type="protein sequence ID" value="ENSPTEP00000002296.1"/>
    <property type="gene ID" value="ENSPTEG00000002706.1"/>
</dbReference>
<reference evidence="1" key="2">
    <citation type="submission" date="2025-09" db="UniProtKB">
        <authorList>
            <consortium name="Ensembl"/>
        </authorList>
    </citation>
    <scope>IDENTIFICATION</scope>
</reference>
<dbReference type="Proteomes" id="UP000694416">
    <property type="component" value="Unplaced"/>
</dbReference>
<evidence type="ECO:0000313" key="2">
    <source>
        <dbReference type="Proteomes" id="UP000694416"/>
    </source>
</evidence>
<accession>A0A8C9GBQ6</accession>
<sequence>MPEGPLVRTFHRLVYPFVGKQVIKTGARACKSQQEGVLEGTCPEVGPVLWWWWFLAFYNCQMSWSSSPEVTPTCDILSEKFH</sequence>
<reference evidence="1" key="1">
    <citation type="submission" date="2025-08" db="UniProtKB">
        <authorList>
            <consortium name="Ensembl"/>
        </authorList>
    </citation>
    <scope>IDENTIFICATION</scope>
</reference>
<keyword evidence="2" id="KW-1185">Reference proteome</keyword>